<comment type="similarity">
    <text evidence="2">Belongs to the autoinducer-2 exporter (AI-2E) (TC 2.A.86) family.</text>
</comment>
<keyword evidence="4 6" id="KW-1133">Transmembrane helix</keyword>
<dbReference type="OMA" id="CVHFFWK"/>
<dbReference type="PANTHER" id="PTHR21716:SF4">
    <property type="entry name" value="TRANSMEMBRANE PROTEIN 245"/>
    <property type="match status" value="1"/>
</dbReference>
<feature type="transmembrane region" description="Helical" evidence="6">
    <location>
        <begin position="392"/>
        <end position="415"/>
    </location>
</feature>
<feature type="transmembrane region" description="Helical" evidence="6">
    <location>
        <begin position="160"/>
        <end position="178"/>
    </location>
</feature>
<accession>A0A9Q0MD73</accession>
<keyword evidence="3 6" id="KW-0812">Transmembrane</keyword>
<feature type="transmembrane region" description="Helical" evidence="6">
    <location>
        <begin position="630"/>
        <end position="651"/>
    </location>
</feature>
<feature type="transmembrane region" description="Helical" evidence="6">
    <location>
        <begin position="212"/>
        <end position="236"/>
    </location>
</feature>
<evidence type="ECO:0000256" key="1">
    <source>
        <dbReference type="ARBA" id="ARBA00004141"/>
    </source>
</evidence>
<evidence type="ECO:0000256" key="5">
    <source>
        <dbReference type="ARBA" id="ARBA00023136"/>
    </source>
</evidence>
<evidence type="ECO:0000313" key="7">
    <source>
        <dbReference type="EMBL" id="KAJ6224118.1"/>
    </source>
</evidence>
<feature type="transmembrane region" description="Helical" evidence="6">
    <location>
        <begin position="741"/>
        <end position="763"/>
    </location>
</feature>
<feature type="transmembrane region" description="Helical" evidence="6">
    <location>
        <begin position="34"/>
        <end position="57"/>
    </location>
</feature>
<evidence type="ECO:0008006" key="9">
    <source>
        <dbReference type="Google" id="ProtNLM"/>
    </source>
</evidence>
<feature type="transmembrane region" description="Helical" evidence="6">
    <location>
        <begin position="185"/>
        <end position="206"/>
    </location>
</feature>
<reference evidence="7" key="1">
    <citation type="submission" date="2022-12" db="EMBL/GenBank/DDBJ databases">
        <title>Genome assemblies of Blomia tropicalis.</title>
        <authorList>
            <person name="Cui Y."/>
        </authorList>
    </citation>
    <scope>NUCLEOTIDE SEQUENCE</scope>
    <source>
        <tissue evidence="7">Adult mites</tissue>
    </source>
</reference>
<comment type="caution">
    <text evidence="7">The sequence shown here is derived from an EMBL/GenBank/DDBJ whole genome shotgun (WGS) entry which is preliminary data.</text>
</comment>
<keyword evidence="8" id="KW-1185">Reference proteome</keyword>
<evidence type="ECO:0000256" key="3">
    <source>
        <dbReference type="ARBA" id="ARBA00022692"/>
    </source>
</evidence>
<feature type="transmembrane region" description="Helical" evidence="6">
    <location>
        <begin position="663"/>
        <end position="691"/>
    </location>
</feature>
<proteinExistence type="inferred from homology"/>
<comment type="subcellular location">
    <subcellularLocation>
        <location evidence="1">Membrane</location>
        <topology evidence="1">Multi-pass membrane protein</topology>
    </subcellularLocation>
</comment>
<organism evidence="7 8">
    <name type="scientific">Blomia tropicalis</name>
    <name type="common">Mite</name>
    <dbReference type="NCBI Taxonomy" id="40697"/>
    <lineage>
        <taxon>Eukaryota</taxon>
        <taxon>Metazoa</taxon>
        <taxon>Ecdysozoa</taxon>
        <taxon>Arthropoda</taxon>
        <taxon>Chelicerata</taxon>
        <taxon>Arachnida</taxon>
        <taxon>Acari</taxon>
        <taxon>Acariformes</taxon>
        <taxon>Sarcoptiformes</taxon>
        <taxon>Astigmata</taxon>
        <taxon>Glycyphagoidea</taxon>
        <taxon>Echimyopodidae</taxon>
        <taxon>Blomia</taxon>
    </lineage>
</organism>
<protein>
    <recommendedName>
        <fullName evidence="9">Transmembrane protein</fullName>
    </recommendedName>
</protein>
<feature type="transmembrane region" description="Helical" evidence="6">
    <location>
        <begin position="64"/>
        <end position="80"/>
    </location>
</feature>
<feature type="transmembrane region" description="Helical" evidence="6">
    <location>
        <begin position="703"/>
        <end position="721"/>
    </location>
</feature>
<sequence length="782" mass="89154">MDSFSNSPLKRIPRLSDVVTSIMPNNRQKGVQTIIFQTLAILLSVSILFLLSQIYFIFQPCLKALLWALLCGSALYPFKVKLNDSLQTWLEDLDQTNQSFFAGLLTLPFKCFYQFYCWLIDFISSNKIIFIAFHFRFQMLHAATIVNGIMFTILSHNKGIITTFAIVCSSAQVALMLLKNSNSIFQVLSSFNFLPSILMFTLFYLLHCIGLIGHILFAIFFVISFTGFVFTVYNIVYNPNLKSTIMAEINVIIQKWGEILKEKSWKWLQSTLGRYNMTGDSLDNGQTNLSKQYISILFTIFLFVIAEQMQLSNILLTILCVHLVMIKLIMKIFERFNTFFQHWFDHLSSIKSAITVKLEKDILFKFCIYFFLKGDRLIRKTIHSSCDLLTSLGVISIVTIMIAFFSVLLSIKIYGEFYSTIHLVRNEVAKIEYIKDSINLTLNVSNLDYLNYLISENKWNIKEEDKQLINKVLIEFGENILTFLNVTSTHSLNHSTVALDPNINATAQPIGEITAISFQSMFTNLSLSNLKKFNFEILLNFANFHAKTYLPLFKGFFSILYAFIFVILDGGSFVLSFVLNSIIFTLALFYLLSTSRTKYKPIELLDSIVASLFTQNNNEKTRFSGYVEEVVNSIFAATINISAFYGIYTWLLHSLFGMRLCCIPAVVAAILAAVPILNAYWASLPACIYLYYFDTKFPLVKSIIMFMMAIMPSFIVDSSIYSDIKRGGHPYLTGLAITCGVVYYGVEGALFGPLWLCFLFIVLHMCTTLTENNLNISTSDTT</sequence>
<dbReference type="EMBL" id="JAPWDV010000001">
    <property type="protein sequence ID" value="KAJ6224118.1"/>
    <property type="molecule type" value="Genomic_DNA"/>
</dbReference>
<feature type="transmembrane region" description="Helical" evidence="6">
    <location>
        <begin position="549"/>
        <end position="568"/>
    </location>
</feature>
<feature type="transmembrane region" description="Helical" evidence="6">
    <location>
        <begin position="100"/>
        <end position="123"/>
    </location>
</feature>
<feature type="transmembrane region" description="Helical" evidence="6">
    <location>
        <begin position="574"/>
        <end position="592"/>
    </location>
</feature>
<dbReference type="AlphaFoldDB" id="A0A9Q0MD73"/>
<dbReference type="InterPro" id="IPR002549">
    <property type="entry name" value="AI-2E-like"/>
</dbReference>
<evidence type="ECO:0000313" key="8">
    <source>
        <dbReference type="Proteomes" id="UP001142055"/>
    </source>
</evidence>
<feature type="transmembrane region" description="Helical" evidence="6">
    <location>
        <begin position="135"/>
        <end position="154"/>
    </location>
</feature>
<dbReference type="PANTHER" id="PTHR21716">
    <property type="entry name" value="TRANSMEMBRANE PROTEIN"/>
    <property type="match status" value="1"/>
</dbReference>
<dbReference type="GO" id="GO:0016020">
    <property type="term" value="C:membrane"/>
    <property type="evidence" value="ECO:0007669"/>
    <property type="project" value="UniProtKB-SubCell"/>
</dbReference>
<feature type="transmembrane region" description="Helical" evidence="6">
    <location>
        <begin position="315"/>
        <end position="333"/>
    </location>
</feature>
<keyword evidence="5 6" id="KW-0472">Membrane</keyword>
<name>A0A9Q0MD73_BLOTA</name>
<evidence type="ECO:0000256" key="2">
    <source>
        <dbReference type="ARBA" id="ARBA00009773"/>
    </source>
</evidence>
<evidence type="ECO:0000256" key="4">
    <source>
        <dbReference type="ARBA" id="ARBA00022989"/>
    </source>
</evidence>
<dbReference type="Proteomes" id="UP001142055">
    <property type="component" value="Chromosome 1"/>
</dbReference>
<evidence type="ECO:0000256" key="6">
    <source>
        <dbReference type="SAM" id="Phobius"/>
    </source>
</evidence>
<gene>
    <name evidence="7" type="ORF">RDWZM_002663</name>
</gene>